<keyword evidence="1" id="KW-0436">Ligase</keyword>
<sequence>MKLFTVVVSLISVLLLLNILSIYLSHPISKETFLKKIYEEITHKNYEESEAWKYYLSTINYQPNFHKILADDDYCDSVKEYRLNNPVKLDSRGLPVHEDKIIYSNFPKWYFTKKTLIENYNVVYPEYYLTNVRKNKPAHLPLNITMFFHMVFNTHQFMEIGKHFVCPGQRYNHIPGNTYIDAKDESIMDLVKYSEQFSGRKQCFDIWAFTPYTLILSNEKECALFMQNLKENISQNELQWIYKEAKESNQGFGVKVVDKQLSSTFLEDFEKSGSCKSHSGRIAQKYISNPYLINGKKFDFRAYMFVASMDPLMVLYHDGFLRISVDEFNITSTDGWRHITNTGQAKGYFKANNYTSELISETLEDLGWMYPQFLDYLVERKDAGSDWLEKEFRPTIKSAIIHIMRSALHRLPRHPQLFELFGLDFIMDDNMKLWFIEANYDPGITSNTKAKEAMNSKMTIDIIELEYALGYNPSLFDEILNNTSFQWVIDERKKGVAKYHGLLGEDCL</sequence>
<dbReference type="Proteomes" id="UP001162131">
    <property type="component" value="Unassembled WGS sequence"/>
</dbReference>
<dbReference type="PANTHER" id="PTHR12241:SF147">
    <property type="entry name" value="TUBULIN POLYGLUTAMYLASE TTLL7"/>
    <property type="match status" value="1"/>
</dbReference>
<dbReference type="GO" id="GO:0036064">
    <property type="term" value="C:ciliary basal body"/>
    <property type="evidence" value="ECO:0007669"/>
    <property type="project" value="TreeGrafter"/>
</dbReference>
<name>A0AAU9JK36_9CILI</name>
<dbReference type="GO" id="GO:0000226">
    <property type="term" value="P:microtubule cytoskeleton organization"/>
    <property type="evidence" value="ECO:0007669"/>
    <property type="project" value="TreeGrafter"/>
</dbReference>
<keyword evidence="3" id="KW-0067">ATP-binding</keyword>
<dbReference type="EMBL" id="CAJZBQ010000044">
    <property type="protein sequence ID" value="CAG9327613.1"/>
    <property type="molecule type" value="Genomic_DNA"/>
</dbReference>
<dbReference type="AlphaFoldDB" id="A0AAU9JK36"/>
<dbReference type="GO" id="GO:0005524">
    <property type="term" value="F:ATP binding"/>
    <property type="evidence" value="ECO:0007669"/>
    <property type="project" value="UniProtKB-KW"/>
</dbReference>
<keyword evidence="2" id="KW-0547">Nucleotide-binding</keyword>
<evidence type="ECO:0000256" key="3">
    <source>
        <dbReference type="ARBA" id="ARBA00022840"/>
    </source>
</evidence>
<dbReference type="SUPFAM" id="SSF56059">
    <property type="entry name" value="Glutathione synthetase ATP-binding domain-like"/>
    <property type="match status" value="1"/>
</dbReference>
<evidence type="ECO:0000313" key="5">
    <source>
        <dbReference type="Proteomes" id="UP001162131"/>
    </source>
</evidence>
<protein>
    <recommendedName>
        <fullName evidence="6">Tubulin-tyrosine ligase family protein</fullName>
    </recommendedName>
</protein>
<evidence type="ECO:0008006" key="6">
    <source>
        <dbReference type="Google" id="ProtNLM"/>
    </source>
</evidence>
<reference evidence="4" key="1">
    <citation type="submission" date="2021-09" db="EMBL/GenBank/DDBJ databases">
        <authorList>
            <consortium name="AG Swart"/>
            <person name="Singh M."/>
            <person name="Singh A."/>
            <person name="Seah K."/>
            <person name="Emmerich C."/>
        </authorList>
    </citation>
    <scope>NUCLEOTIDE SEQUENCE</scope>
    <source>
        <strain evidence="4">ATCC30299</strain>
    </source>
</reference>
<proteinExistence type="predicted"/>
<evidence type="ECO:0000313" key="4">
    <source>
        <dbReference type="EMBL" id="CAG9327613.1"/>
    </source>
</evidence>
<gene>
    <name evidence="4" type="ORF">BSTOLATCC_MIC44243</name>
</gene>
<comment type="caution">
    <text evidence="4">The sequence shown here is derived from an EMBL/GenBank/DDBJ whole genome shotgun (WGS) entry which is preliminary data.</text>
</comment>
<dbReference type="PANTHER" id="PTHR12241">
    <property type="entry name" value="TUBULIN POLYGLUTAMYLASE"/>
    <property type="match status" value="1"/>
</dbReference>
<dbReference type="PROSITE" id="PS51221">
    <property type="entry name" value="TTL"/>
    <property type="match status" value="1"/>
</dbReference>
<keyword evidence="5" id="KW-1185">Reference proteome</keyword>
<evidence type="ECO:0000256" key="2">
    <source>
        <dbReference type="ARBA" id="ARBA00022741"/>
    </source>
</evidence>
<accession>A0AAU9JK36</accession>
<dbReference type="GO" id="GO:0070740">
    <property type="term" value="F:tubulin-glutamic acid ligase activity"/>
    <property type="evidence" value="ECO:0007669"/>
    <property type="project" value="TreeGrafter"/>
</dbReference>
<organism evidence="4 5">
    <name type="scientific">Blepharisma stoltei</name>
    <dbReference type="NCBI Taxonomy" id="1481888"/>
    <lineage>
        <taxon>Eukaryota</taxon>
        <taxon>Sar</taxon>
        <taxon>Alveolata</taxon>
        <taxon>Ciliophora</taxon>
        <taxon>Postciliodesmatophora</taxon>
        <taxon>Heterotrichea</taxon>
        <taxon>Heterotrichida</taxon>
        <taxon>Blepharismidae</taxon>
        <taxon>Blepharisma</taxon>
    </lineage>
</organism>
<dbReference type="Pfam" id="PF03133">
    <property type="entry name" value="TTL"/>
    <property type="match status" value="1"/>
</dbReference>
<dbReference type="GO" id="GO:0015631">
    <property type="term" value="F:tubulin binding"/>
    <property type="evidence" value="ECO:0007669"/>
    <property type="project" value="TreeGrafter"/>
</dbReference>
<dbReference type="InterPro" id="IPR004344">
    <property type="entry name" value="TTL/TTLL_fam"/>
</dbReference>
<evidence type="ECO:0000256" key="1">
    <source>
        <dbReference type="ARBA" id="ARBA00022598"/>
    </source>
</evidence>
<dbReference type="Gene3D" id="3.30.470.20">
    <property type="entry name" value="ATP-grasp fold, B domain"/>
    <property type="match status" value="1"/>
</dbReference>